<dbReference type="Pfam" id="PF02367">
    <property type="entry name" value="TsaE"/>
    <property type="match status" value="1"/>
</dbReference>
<evidence type="ECO:0000256" key="4">
    <source>
        <dbReference type="ARBA" id="ARBA00022490"/>
    </source>
</evidence>
<dbReference type="PANTHER" id="PTHR33540">
    <property type="entry name" value="TRNA THREONYLCARBAMOYLADENOSINE BIOSYNTHESIS PROTEIN TSAE"/>
    <property type="match status" value="1"/>
</dbReference>
<dbReference type="GO" id="GO:0005737">
    <property type="term" value="C:cytoplasm"/>
    <property type="evidence" value="ECO:0007669"/>
    <property type="project" value="UniProtKB-SubCell"/>
</dbReference>
<keyword evidence="8" id="KW-0067">ATP-binding</keyword>
<keyword evidence="5" id="KW-0819">tRNA processing</keyword>
<protein>
    <recommendedName>
        <fullName evidence="3">tRNA threonylcarbamoyladenosine biosynthesis protein TsaE</fullName>
    </recommendedName>
    <alternativeName>
        <fullName evidence="10">t(6)A37 threonylcarbamoyladenosine biosynthesis protein TsaE</fullName>
    </alternativeName>
</protein>
<organism evidence="11 12">
    <name type="scientific">Candidatus Spechtbacteria bacterium RIFCSPHIGHO2_01_FULL_43_30</name>
    <dbReference type="NCBI Taxonomy" id="1802158"/>
    <lineage>
        <taxon>Bacteria</taxon>
        <taxon>Candidatus Spechtiibacteriota</taxon>
    </lineage>
</organism>
<keyword evidence="7" id="KW-0547">Nucleotide-binding</keyword>
<reference evidence="11 12" key="1">
    <citation type="journal article" date="2016" name="Nat. Commun.">
        <title>Thousands of microbial genomes shed light on interconnected biogeochemical processes in an aquifer system.</title>
        <authorList>
            <person name="Anantharaman K."/>
            <person name="Brown C.T."/>
            <person name="Hug L.A."/>
            <person name="Sharon I."/>
            <person name="Castelle C.J."/>
            <person name="Probst A.J."/>
            <person name="Thomas B.C."/>
            <person name="Singh A."/>
            <person name="Wilkins M.J."/>
            <person name="Karaoz U."/>
            <person name="Brodie E.L."/>
            <person name="Williams K.H."/>
            <person name="Hubbard S.S."/>
            <person name="Banfield J.F."/>
        </authorList>
    </citation>
    <scope>NUCLEOTIDE SEQUENCE [LARGE SCALE GENOMIC DNA]</scope>
</reference>
<evidence type="ECO:0000256" key="9">
    <source>
        <dbReference type="ARBA" id="ARBA00022842"/>
    </source>
</evidence>
<dbReference type="GO" id="GO:0016740">
    <property type="term" value="F:transferase activity"/>
    <property type="evidence" value="ECO:0007669"/>
    <property type="project" value="UniProtKB-KW"/>
</dbReference>
<dbReference type="Gene3D" id="3.40.50.300">
    <property type="entry name" value="P-loop containing nucleotide triphosphate hydrolases"/>
    <property type="match status" value="1"/>
</dbReference>
<dbReference type="GO" id="GO:0005524">
    <property type="term" value="F:ATP binding"/>
    <property type="evidence" value="ECO:0007669"/>
    <property type="project" value="UniProtKB-KW"/>
</dbReference>
<dbReference type="AlphaFoldDB" id="A0A1G2H6L6"/>
<keyword evidence="6" id="KW-0479">Metal-binding</keyword>
<dbReference type="EMBL" id="MHOD01000014">
    <property type="protein sequence ID" value="OGZ58116.1"/>
    <property type="molecule type" value="Genomic_DNA"/>
</dbReference>
<dbReference type="GO" id="GO:0002949">
    <property type="term" value="P:tRNA threonylcarbamoyladenosine modification"/>
    <property type="evidence" value="ECO:0007669"/>
    <property type="project" value="InterPro"/>
</dbReference>
<dbReference type="SUPFAM" id="SSF52540">
    <property type="entry name" value="P-loop containing nucleoside triphosphate hydrolases"/>
    <property type="match status" value="1"/>
</dbReference>
<comment type="similarity">
    <text evidence="2">Belongs to the TsaE family.</text>
</comment>
<keyword evidence="4" id="KW-0963">Cytoplasm</keyword>
<proteinExistence type="inferred from homology"/>
<evidence type="ECO:0000256" key="6">
    <source>
        <dbReference type="ARBA" id="ARBA00022723"/>
    </source>
</evidence>
<evidence type="ECO:0000256" key="2">
    <source>
        <dbReference type="ARBA" id="ARBA00007599"/>
    </source>
</evidence>
<dbReference type="GO" id="GO:0046872">
    <property type="term" value="F:metal ion binding"/>
    <property type="evidence" value="ECO:0007669"/>
    <property type="project" value="UniProtKB-KW"/>
</dbReference>
<keyword evidence="9" id="KW-0460">Magnesium</keyword>
<dbReference type="Proteomes" id="UP000177932">
    <property type="component" value="Unassembled WGS sequence"/>
</dbReference>
<dbReference type="InterPro" id="IPR003442">
    <property type="entry name" value="T6A_TsaE"/>
</dbReference>
<sequence length="161" mass="18485">MKLTKTTNNETQTAIFGKEVLADILSRWSADIPLIFCLDGELGSGKTRFVNGMGKALDLNINRSPTFSIMRRFAIKKTLPAEKAAGKELFFHIDCYRLSNKEEAIGIGFDKISRDPKVIVVIEWAERIKEIISKPYFNVKFEHIDKDKRKITVEEIKNEKY</sequence>
<evidence type="ECO:0000256" key="1">
    <source>
        <dbReference type="ARBA" id="ARBA00004496"/>
    </source>
</evidence>
<evidence type="ECO:0000313" key="11">
    <source>
        <dbReference type="EMBL" id="OGZ58116.1"/>
    </source>
</evidence>
<comment type="subcellular location">
    <subcellularLocation>
        <location evidence="1">Cytoplasm</location>
    </subcellularLocation>
</comment>
<evidence type="ECO:0000256" key="5">
    <source>
        <dbReference type="ARBA" id="ARBA00022694"/>
    </source>
</evidence>
<evidence type="ECO:0000256" key="7">
    <source>
        <dbReference type="ARBA" id="ARBA00022741"/>
    </source>
</evidence>
<comment type="caution">
    <text evidence="11">The sequence shown here is derived from an EMBL/GenBank/DDBJ whole genome shotgun (WGS) entry which is preliminary data.</text>
</comment>
<name>A0A1G2H6L6_9BACT</name>
<dbReference type="STRING" id="1802158.A2827_02730"/>
<gene>
    <name evidence="11" type="ORF">A2827_02730</name>
</gene>
<dbReference type="PANTHER" id="PTHR33540:SF2">
    <property type="entry name" value="TRNA THREONYLCARBAMOYLADENOSINE BIOSYNTHESIS PROTEIN TSAE"/>
    <property type="match status" value="1"/>
</dbReference>
<evidence type="ECO:0000256" key="3">
    <source>
        <dbReference type="ARBA" id="ARBA00019010"/>
    </source>
</evidence>
<evidence type="ECO:0000256" key="8">
    <source>
        <dbReference type="ARBA" id="ARBA00022840"/>
    </source>
</evidence>
<keyword evidence="11" id="KW-0808">Transferase</keyword>
<evidence type="ECO:0000256" key="10">
    <source>
        <dbReference type="ARBA" id="ARBA00032441"/>
    </source>
</evidence>
<accession>A0A1G2H6L6</accession>
<dbReference type="InterPro" id="IPR027417">
    <property type="entry name" value="P-loop_NTPase"/>
</dbReference>
<dbReference type="NCBIfam" id="TIGR00150">
    <property type="entry name" value="T6A_YjeE"/>
    <property type="match status" value="1"/>
</dbReference>
<evidence type="ECO:0000313" key="12">
    <source>
        <dbReference type="Proteomes" id="UP000177932"/>
    </source>
</evidence>